<proteinExistence type="predicted"/>
<organism evidence="1 2">
    <name type="scientific">Forsythia ovata</name>
    <dbReference type="NCBI Taxonomy" id="205694"/>
    <lineage>
        <taxon>Eukaryota</taxon>
        <taxon>Viridiplantae</taxon>
        <taxon>Streptophyta</taxon>
        <taxon>Embryophyta</taxon>
        <taxon>Tracheophyta</taxon>
        <taxon>Spermatophyta</taxon>
        <taxon>Magnoliopsida</taxon>
        <taxon>eudicotyledons</taxon>
        <taxon>Gunneridae</taxon>
        <taxon>Pentapetalae</taxon>
        <taxon>asterids</taxon>
        <taxon>lamiids</taxon>
        <taxon>Lamiales</taxon>
        <taxon>Oleaceae</taxon>
        <taxon>Forsythieae</taxon>
        <taxon>Forsythia</taxon>
    </lineage>
</organism>
<keyword evidence="2" id="KW-1185">Reference proteome</keyword>
<accession>A0ABD1WEC4</accession>
<dbReference type="Proteomes" id="UP001604277">
    <property type="component" value="Unassembled WGS sequence"/>
</dbReference>
<gene>
    <name evidence="1" type="ORF">Fot_09551</name>
</gene>
<reference evidence="2" key="1">
    <citation type="submission" date="2024-07" db="EMBL/GenBank/DDBJ databases">
        <title>Two chromosome-level genome assemblies of Korean endemic species Abeliophyllum distichum and Forsythia ovata (Oleaceae).</title>
        <authorList>
            <person name="Jang H."/>
        </authorList>
    </citation>
    <scope>NUCLEOTIDE SEQUENCE [LARGE SCALE GENOMIC DNA]</scope>
</reference>
<protein>
    <submittedName>
        <fullName evidence="1">Uncharacterized protein</fullName>
    </submittedName>
</protein>
<dbReference type="EMBL" id="JBFOLJ010000003">
    <property type="protein sequence ID" value="KAL2548021.1"/>
    <property type="molecule type" value="Genomic_DNA"/>
</dbReference>
<name>A0ABD1WEC4_9LAMI</name>
<evidence type="ECO:0000313" key="1">
    <source>
        <dbReference type="EMBL" id="KAL2548021.1"/>
    </source>
</evidence>
<comment type="caution">
    <text evidence="1">The sequence shown here is derived from an EMBL/GenBank/DDBJ whole genome shotgun (WGS) entry which is preliminary data.</text>
</comment>
<evidence type="ECO:0000313" key="2">
    <source>
        <dbReference type="Proteomes" id="UP001604277"/>
    </source>
</evidence>
<dbReference type="AlphaFoldDB" id="A0ABD1WEC4"/>
<sequence length="113" mass="13198">MFLAEGEGCSGALWPGESKLNTDAAVRFETEKGRRRQPLRLKYSEFFHWQMQRFWPIEKGFVLLRNLVVLWMLSSTHFAQFRTYLTDFTFAPNANLIDVIACLLILPSHQMQS</sequence>